<evidence type="ECO:0000313" key="2">
    <source>
        <dbReference type="Proteomes" id="UP000265520"/>
    </source>
</evidence>
<reference evidence="1 2" key="1">
    <citation type="journal article" date="2018" name="Front. Plant Sci.">
        <title>Red Clover (Trifolium pratense) and Zigzag Clover (T. medium) - A Picture of Genomic Similarities and Differences.</title>
        <authorList>
            <person name="Dluhosova J."/>
            <person name="Istvanek J."/>
            <person name="Nedelnik J."/>
            <person name="Repkova J."/>
        </authorList>
    </citation>
    <scope>NUCLEOTIDE SEQUENCE [LARGE SCALE GENOMIC DNA]</scope>
    <source>
        <strain evidence="2">cv. 10/8</strain>
        <tissue evidence="1">Leaf</tissue>
    </source>
</reference>
<evidence type="ECO:0000313" key="1">
    <source>
        <dbReference type="EMBL" id="MCI57751.1"/>
    </source>
</evidence>
<keyword evidence="2" id="KW-1185">Reference proteome</keyword>
<dbReference type="GO" id="GO:0003964">
    <property type="term" value="F:RNA-directed DNA polymerase activity"/>
    <property type="evidence" value="ECO:0007669"/>
    <property type="project" value="UniProtKB-KW"/>
</dbReference>
<sequence>ISWVKWDDVCKPKKDGGLGVRDLRRTNISLLAKWRWKLLHPEEELWKDIVVAKYGSGVVGRSNLGDELMTVNYMMILVSF</sequence>
<keyword evidence="1" id="KW-0695">RNA-directed DNA polymerase</keyword>
<dbReference type="Proteomes" id="UP000265520">
    <property type="component" value="Unassembled WGS sequence"/>
</dbReference>
<keyword evidence="1" id="KW-0808">Transferase</keyword>
<dbReference type="EMBL" id="LXQA010534347">
    <property type="protein sequence ID" value="MCI57751.1"/>
    <property type="molecule type" value="Genomic_DNA"/>
</dbReference>
<accession>A0A392T9I7</accession>
<protein>
    <submittedName>
        <fullName evidence="1">Putative non-LTR retroelement reverse transcriptase</fullName>
    </submittedName>
</protein>
<comment type="caution">
    <text evidence="1">The sequence shown here is derived from an EMBL/GenBank/DDBJ whole genome shotgun (WGS) entry which is preliminary data.</text>
</comment>
<organism evidence="1 2">
    <name type="scientific">Trifolium medium</name>
    <dbReference type="NCBI Taxonomy" id="97028"/>
    <lineage>
        <taxon>Eukaryota</taxon>
        <taxon>Viridiplantae</taxon>
        <taxon>Streptophyta</taxon>
        <taxon>Embryophyta</taxon>
        <taxon>Tracheophyta</taxon>
        <taxon>Spermatophyta</taxon>
        <taxon>Magnoliopsida</taxon>
        <taxon>eudicotyledons</taxon>
        <taxon>Gunneridae</taxon>
        <taxon>Pentapetalae</taxon>
        <taxon>rosids</taxon>
        <taxon>fabids</taxon>
        <taxon>Fabales</taxon>
        <taxon>Fabaceae</taxon>
        <taxon>Papilionoideae</taxon>
        <taxon>50 kb inversion clade</taxon>
        <taxon>NPAAA clade</taxon>
        <taxon>Hologalegina</taxon>
        <taxon>IRL clade</taxon>
        <taxon>Trifolieae</taxon>
        <taxon>Trifolium</taxon>
    </lineage>
</organism>
<feature type="non-terminal residue" evidence="1">
    <location>
        <position position="1"/>
    </location>
</feature>
<dbReference type="AlphaFoldDB" id="A0A392T9I7"/>
<name>A0A392T9I7_9FABA</name>
<proteinExistence type="predicted"/>
<keyword evidence="1" id="KW-0548">Nucleotidyltransferase</keyword>